<reference evidence="1 2" key="1">
    <citation type="submission" date="2016-10" db="EMBL/GenBank/DDBJ databases">
        <authorList>
            <person name="de Groot N.N."/>
        </authorList>
    </citation>
    <scope>NUCLEOTIDE SEQUENCE [LARGE SCALE GENOMIC DNA]</scope>
    <source>
        <strain evidence="1 2">DSM 19033</strain>
    </source>
</reference>
<evidence type="ECO:0000313" key="1">
    <source>
        <dbReference type="EMBL" id="SEA51950.1"/>
    </source>
</evidence>
<gene>
    <name evidence="1" type="ORF">SAMN05443550_103478</name>
</gene>
<accession>A0A1H4BV35</accession>
<dbReference type="InterPro" id="IPR046233">
    <property type="entry name" value="DUF6266"/>
</dbReference>
<dbReference type="RefSeq" id="WP_090556079.1">
    <property type="nucleotide sequence ID" value="NZ_FNRA01000003.1"/>
</dbReference>
<dbReference type="Pfam" id="PF19781">
    <property type="entry name" value="DUF6266"/>
    <property type="match status" value="1"/>
</dbReference>
<organism evidence="1 2">
    <name type="scientific">Pedobacter hartonius</name>
    <dbReference type="NCBI Taxonomy" id="425514"/>
    <lineage>
        <taxon>Bacteria</taxon>
        <taxon>Pseudomonadati</taxon>
        <taxon>Bacteroidota</taxon>
        <taxon>Sphingobacteriia</taxon>
        <taxon>Sphingobacteriales</taxon>
        <taxon>Sphingobacteriaceae</taxon>
        <taxon>Pedobacter</taxon>
    </lineage>
</organism>
<evidence type="ECO:0000313" key="2">
    <source>
        <dbReference type="Proteomes" id="UP000198850"/>
    </source>
</evidence>
<dbReference type="AlphaFoldDB" id="A0A1H4BV35"/>
<keyword evidence="2" id="KW-1185">Reference proteome</keyword>
<name>A0A1H4BV35_9SPHI</name>
<dbReference type="OrthoDB" id="648163at2"/>
<proteinExistence type="predicted"/>
<dbReference type="Proteomes" id="UP000198850">
    <property type="component" value="Unassembled WGS sequence"/>
</dbReference>
<dbReference type="STRING" id="425514.SAMN05443550_103478"/>
<protein>
    <submittedName>
        <fullName evidence="1">Uncharacterized protein</fullName>
    </submittedName>
</protein>
<dbReference type="EMBL" id="FNRA01000003">
    <property type="protein sequence ID" value="SEA51950.1"/>
    <property type="molecule type" value="Genomic_DNA"/>
</dbReference>
<sequence>MARAKKGTEGFRGKIGNTVIYDLKGQLVKRLIGVNLNEPTDKQMVGRQRTSLVTALLRPVKEFIRIGFDVETRNTLLSPYNKATSVNRFNAVKGVYPDQQIDFSKVEFSRGNMMVDPEIGVRIIETGLEFYWNKDFAARGIKWNDGVMVMAYIPEKRDAYFQINGARRNEGVEKLVLPRFNETVRIETYVNFISADHQSISNCTYTGQVMW</sequence>